<evidence type="ECO:0000313" key="2">
    <source>
        <dbReference type="EMBL" id="MFD0960459.1"/>
    </source>
</evidence>
<evidence type="ECO:0008006" key="4">
    <source>
        <dbReference type="Google" id="ProtNLM"/>
    </source>
</evidence>
<proteinExistence type="predicted"/>
<accession>A0ABW3HSN4</accession>
<name>A0ABW3HSN4_9BACL</name>
<dbReference type="Proteomes" id="UP001596989">
    <property type="component" value="Unassembled WGS sequence"/>
</dbReference>
<reference evidence="3" key="1">
    <citation type="journal article" date="2019" name="Int. J. Syst. Evol. Microbiol.">
        <title>The Global Catalogue of Microorganisms (GCM) 10K type strain sequencing project: providing services to taxonomists for standard genome sequencing and annotation.</title>
        <authorList>
            <consortium name="The Broad Institute Genomics Platform"/>
            <consortium name="The Broad Institute Genome Sequencing Center for Infectious Disease"/>
            <person name="Wu L."/>
            <person name="Ma J."/>
        </authorList>
    </citation>
    <scope>NUCLEOTIDE SEQUENCE [LARGE SCALE GENOMIC DNA]</scope>
    <source>
        <strain evidence="3">CCUG 59129</strain>
    </source>
</reference>
<evidence type="ECO:0000256" key="1">
    <source>
        <dbReference type="ARBA" id="ARBA00022723"/>
    </source>
</evidence>
<dbReference type="EMBL" id="JBHTJZ010000021">
    <property type="protein sequence ID" value="MFD0960459.1"/>
    <property type="molecule type" value="Genomic_DNA"/>
</dbReference>
<gene>
    <name evidence="2" type="ORF">ACFQ2I_13785</name>
</gene>
<dbReference type="Gene3D" id="3.20.20.120">
    <property type="entry name" value="Enolase-like C-terminal domain"/>
    <property type="match status" value="1"/>
</dbReference>
<keyword evidence="3" id="KW-1185">Reference proteome</keyword>
<keyword evidence="1" id="KW-0479">Metal-binding</keyword>
<organism evidence="2 3">
    <name type="scientific">Paenibacillus chungangensis</name>
    <dbReference type="NCBI Taxonomy" id="696535"/>
    <lineage>
        <taxon>Bacteria</taxon>
        <taxon>Bacillati</taxon>
        <taxon>Bacillota</taxon>
        <taxon>Bacilli</taxon>
        <taxon>Bacillales</taxon>
        <taxon>Paenibacillaceae</taxon>
        <taxon>Paenibacillus</taxon>
    </lineage>
</organism>
<dbReference type="RefSeq" id="WP_377564962.1">
    <property type="nucleotide sequence ID" value="NZ_JBHTJZ010000021.1"/>
</dbReference>
<comment type="caution">
    <text evidence="2">The sequence shown here is derived from an EMBL/GenBank/DDBJ whole genome shotgun (WGS) entry which is preliminary data.</text>
</comment>
<dbReference type="SUPFAM" id="SSF51604">
    <property type="entry name" value="Enolase C-terminal domain-like"/>
    <property type="match status" value="1"/>
</dbReference>
<dbReference type="InterPro" id="IPR036849">
    <property type="entry name" value="Enolase-like_C_sf"/>
</dbReference>
<sequence length="430" mass="47983">MKLVQGRHAIQREPLLSPFGFKGAYLTELWQSVAGLRDEQGRFGLGVGVQSVLWSDAELFVRFGEAEGNALMANMTKHAIGLSEGLSCDSPFQLLNALYPPVLAYGKEQADHDAMRSTFALNALVAVDQAAWSLFMQEEGHTFDDWLKQHYGAILNERQEQLANVPLIPYGMTEEGIDDMLREGYGLLKVKIGADPAGDGDRERMLEWDMTRLKSIHELASRYETPYTHSGKIAYYLDANGRYENKEQLERFIAYADRIGALDGIVLFEEPFPEQVETDLSDLPVRFAADESVHEEADARARIDMGYGAFALKPVAKTMSMSLNIAKLAQEAGAACFCADLTANPMLTDWNKNLACRLPLLPELKVGILESNGHQNYRNWETMKGYHPRAGAPWLDNKRGVFRLDESFYAASGGALESSPHYESLLMEGR</sequence>
<protein>
    <recommendedName>
        <fullName evidence="4">L-alanine-DL-glutamate epimerase</fullName>
    </recommendedName>
</protein>
<evidence type="ECO:0000313" key="3">
    <source>
        <dbReference type="Proteomes" id="UP001596989"/>
    </source>
</evidence>